<comment type="caution">
    <text evidence="10">The sequence shown here is derived from an EMBL/GenBank/DDBJ whole genome shotgun (WGS) entry which is preliminary data.</text>
</comment>
<keyword evidence="8" id="KW-0732">Signal</keyword>
<evidence type="ECO:0000313" key="11">
    <source>
        <dbReference type="Proteomes" id="UP000187251"/>
    </source>
</evidence>
<dbReference type="InterPro" id="IPR039426">
    <property type="entry name" value="TonB-dep_rcpt-like"/>
</dbReference>
<evidence type="ECO:0000256" key="5">
    <source>
        <dbReference type="ARBA" id="ARBA00023136"/>
    </source>
</evidence>
<dbReference type="InterPro" id="IPR036942">
    <property type="entry name" value="Beta-barrel_TonB_sf"/>
</dbReference>
<keyword evidence="3 7" id="KW-1134">Transmembrane beta strand</keyword>
<evidence type="ECO:0000256" key="1">
    <source>
        <dbReference type="ARBA" id="ARBA00004571"/>
    </source>
</evidence>
<reference evidence="10 11" key="1">
    <citation type="submission" date="2016-09" db="EMBL/GenBank/DDBJ databases">
        <title>Phylogenomics of Achromobacter.</title>
        <authorList>
            <person name="Jeukens J."/>
            <person name="Freschi L."/>
            <person name="Vincent A.T."/>
            <person name="Emond-Rheault J.-G."/>
            <person name="Kukavica-Ibrulj I."/>
            <person name="Charette S.J."/>
            <person name="Levesque R.C."/>
        </authorList>
    </citation>
    <scope>NUCLEOTIDE SEQUENCE [LARGE SCALE GENOMIC DNA]</scope>
    <source>
        <strain evidence="10 11">AUS488</strain>
    </source>
</reference>
<evidence type="ECO:0000256" key="6">
    <source>
        <dbReference type="ARBA" id="ARBA00023237"/>
    </source>
</evidence>
<feature type="signal peptide" evidence="8">
    <location>
        <begin position="1"/>
        <end position="30"/>
    </location>
</feature>
<gene>
    <name evidence="10" type="ORF">BIZ92_20525</name>
</gene>
<dbReference type="InterPro" id="IPR012910">
    <property type="entry name" value="Plug_dom"/>
</dbReference>
<feature type="domain" description="Secretin/TonB short N-terminal" evidence="9">
    <location>
        <begin position="59"/>
        <end position="110"/>
    </location>
</feature>
<evidence type="ECO:0000256" key="7">
    <source>
        <dbReference type="PROSITE-ProRule" id="PRU01360"/>
    </source>
</evidence>
<dbReference type="SUPFAM" id="SSF56935">
    <property type="entry name" value="Porins"/>
    <property type="match status" value="1"/>
</dbReference>
<dbReference type="PROSITE" id="PS52016">
    <property type="entry name" value="TONB_DEPENDENT_REC_3"/>
    <property type="match status" value="1"/>
</dbReference>
<keyword evidence="6 7" id="KW-0998">Cell outer membrane</keyword>
<dbReference type="Gene3D" id="3.55.50.30">
    <property type="match status" value="1"/>
</dbReference>
<evidence type="ECO:0000256" key="2">
    <source>
        <dbReference type="ARBA" id="ARBA00022448"/>
    </source>
</evidence>
<dbReference type="Pfam" id="PF07715">
    <property type="entry name" value="Plug"/>
    <property type="match status" value="1"/>
</dbReference>
<comment type="similarity">
    <text evidence="7">Belongs to the TonB-dependent receptor family.</text>
</comment>
<keyword evidence="10" id="KW-0675">Receptor</keyword>
<dbReference type="InterPro" id="IPR011662">
    <property type="entry name" value="Secretin/TonB_short_N"/>
</dbReference>
<organism evidence="10 11">
    <name type="scientific">Alcaligenes xylosoxydans xylosoxydans</name>
    <name type="common">Achromobacter xylosoxidans</name>
    <dbReference type="NCBI Taxonomy" id="85698"/>
    <lineage>
        <taxon>Bacteria</taxon>
        <taxon>Pseudomonadati</taxon>
        <taxon>Pseudomonadota</taxon>
        <taxon>Betaproteobacteria</taxon>
        <taxon>Burkholderiales</taxon>
        <taxon>Alcaligenaceae</taxon>
        <taxon>Achromobacter</taxon>
    </lineage>
</organism>
<keyword evidence="4 7" id="KW-0812">Transmembrane</keyword>
<dbReference type="SMART" id="SM00965">
    <property type="entry name" value="STN"/>
    <property type="match status" value="1"/>
</dbReference>
<keyword evidence="5 7" id="KW-0472">Membrane</keyword>
<dbReference type="Proteomes" id="UP000187251">
    <property type="component" value="Unassembled WGS sequence"/>
</dbReference>
<evidence type="ECO:0000259" key="9">
    <source>
        <dbReference type="SMART" id="SM00965"/>
    </source>
</evidence>
<evidence type="ECO:0000256" key="3">
    <source>
        <dbReference type="ARBA" id="ARBA00022452"/>
    </source>
</evidence>
<dbReference type="Gene3D" id="2.40.170.20">
    <property type="entry name" value="TonB-dependent receptor, beta-barrel domain"/>
    <property type="match status" value="2"/>
</dbReference>
<keyword evidence="2 7" id="KW-0813">Transport</keyword>
<dbReference type="AlphaFoldDB" id="A0A1R1JX55"/>
<protein>
    <submittedName>
        <fullName evidence="10">TonB-dependent receptor</fullName>
    </submittedName>
</protein>
<feature type="chain" id="PRO_5013045531" evidence="8">
    <location>
        <begin position="31"/>
        <end position="876"/>
    </location>
</feature>
<proteinExistence type="inferred from homology"/>
<sequence>MPFPLDGRRRSGVPAALLCLMLAVATPVGAQPPARTQTYDMPAQPLGNALLALGRQSGLEISFPPAAVAGKMAPALHGEYSALLALDRLLAGSGLALRADGPGRYIVFIDKANPFSTSRLEPVRVYGEQSGERIFDKEEIATTPSSNHDLSTLVANHPAVRTNPGAAGSQNRGSLNVEDISFHGASPYQNLFQIDGIDATNRVDPASKNLNLQVGNVPSNPQSYFIDTSLLEAVRVYDSFVPVEYGRFTGGVVDARLRRFSGENHLKFDYRWNTSKMTRQQVSEGEENSWAQGQPGYSPEWKKRFYSAVGDFAFNDKAGVVLAMSRRESDITRWNMGVDDKGQPQPGQDTYRDRVDNFLGKFSVRASADTTADLTLKYSDRSETLSSYLFRDTRWDNNHGAYGLSGNLEHLFQGGRFTLQAGWDHATSDRQSVGDELVTYQPYRLPRYTAGGFGKEQTRQDTWTLKGRVDLDPVRTGIFTHSLYAGADLQQIDAGFKRFQDSYSFRRVYNNKGAYQDFSKVHYLPGTVNVKYSMASVYLSDRIEWQRLALDAGLRYDRETFLGNNNVSPRTRLEWDVLGSGDTLLSAGWSRYYGSEVLETALEAERSRLRRQVLDSKGKPVADGGKEYFVDYRGLRMPYDDEWAVSLRQRMAGIEGLLSYVHRNGRDQWTKSGTQAAGYTYGNAGFSTTDGVSLTLRTLEPWRLGPTRWNMQASWSWQKRKTNGDLVTGYTADARDPDDRVIYNGSEIRAIDLPPSTFYQPQVASLTLIGAYPRMGLTWSNKLNWRSKRDATIYVGVGPRPQSLDRYESGELPSYWTWDTKLAWQPTFARNLEFTVEVLNLLNRMPAVTASNPNLKTNRSTYQSGRELWLQVGYRF</sequence>
<evidence type="ECO:0000256" key="8">
    <source>
        <dbReference type="SAM" id="SignalP"/>
    </source>
</evidence>
<dbReference type="EMBL" id="MJMN01000005">
    <property type="protein sequence ID" value="OMG90698.1"/>
    <property type="molecule type" value="Genomic_DNA"/>
</dbReference>
<name>A0A1R1JX55_ALCXX</name>
<accession>A0A1R1JX55</accession>
<evidence type="ECO:0000256" key="4">
    <source>
        <dbReference type="ARBA" id="ARBA00022692"/>
    </source>
</evidence>
<dbReference type="GO" id="GO:0009279">
    <property type="term" value="C:cell outer membrane"/>
    <property type="evidence" value="ECO:0007669"/>
    <property type="project" value="UniProtKB-SubCell"/>
</dbReference>
<comment type="subcellular location">
    <subcellularLocation>
        <location evidence="1 7">Cell outer membrane</location>
        <topology evidence="1 7">Multi-pass membrane protein</topology>
    </subcellularLocation>
</comment>
<evidence type="ECO:0000313" key="10">
    <source>
        <dbReference type="EMBL" id="OMG90698.1"/>
    </source>
</evidence>